<dbReference type="GO" id="GO:1990166">
    <property type="term" value="P:protein localization to site of double-strand break"/>
    <property type="evidence" value="ECO:0007669"/>
    <property type="project" value="TreeGrafter"/>
</dbReference>
<dbReference type="CDD" id="cd17738">
    <property type="entry name" value="BRCT_TopBP1_rpt7"/>
    <property type="match status" value="1"/>
</dbReference>
<feature type="repeat" description="ANK" evidence="1">
    <location>
        <begin position="936"/>
        <end position="962"/>
    </location>
</feature>
<sequence length="1165" mass="131894">MMTKRTRHQLNPNRIFLLSGFSNEKRQDLAKKIRALGGVYFDIESFKSNSTHIICGKLSRSEKFLGACATGKWILKASYIEESFLKKQWLQEEVFEWTTEDGYSPELKEIASAPRRWRESYNILNNGKSFDGFKAALLVEGNKRKTVYKRLLSCGGASVFNLQLPVTKPEKISNVLQYIFADRVLAAKHIPDSILDYGIMCLSPEYIGDFLIKETTPDPFHYLVVGPNSISMTTERNKIDDESICFTQQSNSTGTSSPKSTISNSISSLSSSSSQYSVKSNSPSKPTHRKTNAAKTNQKITTPTISTRSRKKIVTPAGQCSLNVFGFVSVKKYKTESISPASPDSVGKDKEDIKPCSLHSHSTSLLQQALLENKLPVQKRLIFKSDSSDSVHTSNHSEENNNIIKDCETPSILEISSSSTSLKRKLILDDGPDRKKPKYGPILSRWRPISLLSQCQPSSISGDEDMSCKELPMSMTNIIDMCIEDEQYMSSLNLISSSISTTCCLKSTTLYSMMKCILLESTSSQITNMAYTTLMNHLLLHPPVTHHLQTIYSQSFQPDHSTDDNTGKTLWNFISSVMQSALMELTNEDENLFNNLMLLKYILAVFEVNFKHFINSIENGESGKISHRSCLFIQYLWSPGFLIFTNRQTRDLLQYFEDCLTIPRSIPQKFQLLEILTAFFNLTCQCFKLVESNWSASAILEPLVGNRTQSFITEFSQRILNSCVDEASLFETILQSMKPSWICLGVSAHLLSMYDDYLLLEGVEQTPITLSKIVTQYFFLLPRLHFNKPVEPLQEKNIASWARRSVMTLPLKKEESFTSKVNQKSTHINPDNETVKADRRLRQRINKKNYKGETPLHVACIKNDVRRLKQLLAVPGINVNATDNYGWSPLHEACNHGNIECAELLLKYSPMKTVDSYFSPGSEKYRKVDLLLCNVDGITALHDAVNCGWTDICQLLIKHGGNRILEVKTKSGQLPVDLAQTEELRKLLSPSNETGSCSQDSVTSIDSRLDWLPTDYLYQEILNNGNNTRVTTVKDCVKFIILIQSLTTSYIATHRLQLLHETLKLHTYTSSKMPSSPVVRRALQHKNQTGDERFIQRLDGNSVMKILKLTEDQLKRGHKDLKTLLKIKKYLVLFEKHIKLIMTEEDFQAVVPKVNFLICSLATIL</sequence>
<dbReference type="PROSITE" id="PS50172">
    <property type="entry name" value="BRCT"/>
    <property type="match status" value="1"/>
</dbReference>
<evidence type="ECO:0000259" key="3">
    <source>
        <dbReference type="PROSITE" id="PS50172"/>
    </source>
</evidence>
<dbReference type="InterPro" id="IPR002110">
    <property type="entry name" value="Ankyrin_rpt"/>
</dbReference>
<dbReference type="GO" id="GO:2000781">
    <property type="term" value="P:positive regulation of double-strand break repair"/>
    <property type="evidence" value="ECO:0007669"/>
    <property type="project" value="InterPro"/>
</dbReference>
<dbReference type="Gene3D" id="3.40.50.10190">
    <property type="entry name" value="BRCT domain"/>
    <property type="match status" value="2"/>
</dbReference>
<reference evidence="4 5" key="1">
    <citation type="submission" date="2024-01" db="EMBL/GenBank/DDBJ databases">
        <title>The genome of the rayed Mediterranean limpet Patella caerulea (Linnaeus, 1758).</title>
        <authorList>
            <person name="Anh-Thu Weber A."/>
            <person name="Halstead-Nussloch G."/>
        </authorList>
    </citation>
    <scope>NUCLEOTIDE SEQUENCE [LARGE SCALE GENOMIC DNA]</scope>
    <source>
        <strain evidence="4">AATW-2023a</strain>
        <tissue evidence="4">Whole specimen</tissue>
    </source>
</reference>
<dbReference type="AlphaFoldDB" id="A0AAN8Q5B6"/>
<feature type="compositionally biased region" description="Low complexity" evidence="2">
    <location>
        <begin position="255"/>
        <end position="284"/>
    </location>
</feature>
<dbReference type="PANTHER" id="PTHR46677:SF1">
    <property type="entry name" value="SMC5-SMC6 COMPLEX LOCALIZATION FACTOR PROTEIN 1"/>
    <property type="match status" value="1"/>
</dbReference>
<dbReference type="InterPro" id="IPR001357">
    <property type="entry name" value="BRCT_dom"/>
</dbReference>
<feature type="repeat" description="ANK" evidence="1">
    <location>
        <begin position="885"/>
        <end position="907"/>
    </location>
</feature>
<accession>A0AAN8Q5B6</accession>
<dbReference type="GO" id="GO:0035861">
    <property type="term" value="C:site of double-strand break"/>
    <property type="evidence" value="ECO:0007669"/>
    <property type="project" value="TreeGrafter"/>
</dbReference>
<dbReference type="GO" id="GO:0005634">
    <property type="term" value="C:nucleus"/>
    <property type="evidence" value="ECO:0007669"/>
    <property type="project" value="TreeGrafter"/>
</dbReference>
<protein>
    <recommendedName>
        <fullName evidence="3">BRCT domain-containing protein</fullName>
    </recommendedName>
</protein>
<feature type="region of interest" description="Disordered" evidence="2">
    <location>
        <begin position="248"/>
        <end position="311"/>
    </location>
</feature>
<evidence type="ECO:0000313" key="5">
    <source>
        <dbReference type="Proteomes" id="UP001347796"/>
    </source>
</evidence>
<dbReference type="SUPFAM" id="SSF52113">
    <property type="entry name" value="BRCT domain"/>
    <property type="match status" value="1"/>
</dbReference>
<dbReference type="Gene3D" id="1.25.40.20">
    <property type="entry name" value="Ankyrin repeat-containing domain"/>
    <property type="match status" value="1"/>
</dbReference>
<dbReference type="PROSITE" id="PS50297">
    <property type="entry name" value="ANK_REP_REGION"/>
    <property type="match status" value="3"/>
</dbReference>
<gene>
    <name evidence="4" type="ORF">SNE40_004350</name>
</gene>
<feature type="repeat" description="ANK" evidence="1">
    <location>
        <begin position="851"/>
        <end position="884"/>
    </location>
</feature>
<keyword evidence="5" id="KW-1185">Reference proteome</keyword>
<comment type="caution">
    <text evidence="4">The sequence shown here is derived from an EMBL/GenBank/DDBJ whole genome shotgun (WGS) entry which is preliminary data.</text>
</comment>
<dbReference type="Pfam" id="PF12796">
    <property type="entry name" value="Ank_2"/>
    <property type="match status" value="1"/>
</dbReference>
<dbReference type="GO" id="GO:0006974">
    <property type="term" value="P:DNA damage response"/>
    <property type="evidence" value="ECO:0007669"/>
    <property type="project" value="TreeGrafter"/>
</dbReference>
<feature type="domain" description="BRCT" evidence="3">
    <location>
        <begin position="5"/>
        <end position="92"/>
    </location>
</feature>
<evidence type="ECO:0000256" key="2">
    <source>
        <dbReference type="SAM" id="MobiDB-lite"/>
    </source>
</evidence>
<dbReference type="PANTHER" id="PTHR46677">
    <property type="entry name" value="SMC5-SMC6 COMPLEX LOCALIZATION FACTOR PROTEIN 1"/>
    <property type="match status" value="1"/>
</dbReference>
<dbReference type="SMART" id="SM00292">
    <property type="entry name" value="BRCT"/>
    <property type="match status" value="2"/>
</dbReference>
<dbReference type="Pfam" id="PF00023">
    <property type="entry name" value="Ank"/>
    <property type="match status" value="1"/>
</dbReference>
<keyword evidence="1" id="KW-0040">ANK repeat</keyword>
<dbReference type="EMBL" id="JAZGQO010000003">
    <property type="protein sequence ID" value="KAK6188093.1"/>
    <property type="molecule type" value="Genomic_DNA"/>
</dbReference>
<dbReference type="Pfam" id="PF00533">
    <property type="entry name" value="BRCT"/>
    <property type="match status" value="1"/>
</dbReference>
<name>A0AAN8Q5B6_PATCE</name>
<proteinExistence type="predicted"/>
<dbReference type="SUPFAM" id="SSF48403">
    <property type="entry name" value="Ankyrin repeat"/>
    <property type="match status" value="1"/>
</dbReference>
<dbReference type="FunFam" id="3.40.50.10190:FF:000018">
    <property type="entry name" value="DNA topoisomerase 2-binding protein 1"/>
    <property type="match status" value="1"/>
</dbReference>
<dbReference type="InterPro" id="IPR042479">
    <property type="entry name" value="Slf1"/>
</dbReference>
<organism evidence="4 5">
    <name type="scientific">Patella caerulea</name>
    <name type="common">Rayed Mediterranean limpet</name>
    <dbReference type="NCBI Taxonomy" id="87958"/>
    <lineage>
        <taxon>Eukaryota</taxon>
        <taxon>Metazoa</taxon>
        <taxon>Spiralia</taxon>
        <taxon>Lophotrochozoa</taxon>
        <taxon>Mollusca</taxon>
        <taxon>Gastropoda</taxon>
        <taxon>Patellogastropoda</taxon>
        <taxon>Patelloidea</taxon>
        <taxon>Patellidae</taxon>
        <taxon>Patella</taxon>
    </lineage>
</organism>
<evidence type="ECO:0000256" key="1">
    <source>
        <dbReference type="PROSITE-ProRule" id="PRU00023"/>
    </source>
</evidence>
<dbReference type="InterPro" id="IPR036770">
    <property type="entry name" value="Ankyrin_rpt-contain_sf"/>
</dbReference>
<dbReference type="Proteomes" id="UP001347796">
    <property type="component" value="Unassembled WGS sequence"/>
</dbReference>
<dbReference type="SMART" id="SM00248">
    <property type="entry name" value="ANK"/>
    <property type="match status" value="3"/>
</dbReference>
<dbReference type="PROSITE" id="PS50088">
    <property type="entry name" value="ANK_REPEAT"/>
    <property type="match status" value="3"/>
</dbReference>
<evidence type="ECO:0000313" key="4">
    <source>
        <dbReference type="EMBL" id="KAK6188093.1"/>
    </source>
</evidence>
<feature type="compositionally biased region" description="Polar residues" evidence="2">
    <location>
        <begin position="293"/>
        <end position="307"/>
    </location>
</feature>
<dbReference type="InterPro" id="IPR036420">
    <property type="entry name" value="BRCT_dom_sf"/>
</dbReference>